<dbReference type="Gene3D" id="3.40.710.10">
    <property type="entry name" value="DD-peptidase/beta-lactamase superfamily"/>
    <property type="match status" value="1"/>
</dbReference>
<evidence type="ECO:0000313" key="3">
    <source>
        <dbReference type="Proteomes" id="UP000606194"/>
    </source>
</evidence>
<reference evidence="2" key="2">
    <citation type="submission" date="2020-09" db="EMBL/GenBank/DDBJ databases">
        <authorList>
            <person name="Sun Q."/>
            <person name="Ohkuma M."/>
        </authorList>
    </citation>
    <scope>NUCLEOTIDE SEQUENCE</scope>
    <source>
        <strain evidence="2">JCM 4386</strain>
    </source>
</reference>
<organism evidence="2 3">
    <name type="scientific">Streptomyces humidus</name>
    <dbReference type="NCBI Taxonomy" id="52259"/>
    <lineage>
        <taxon>Bacteria</taxon>
        <taxon>Bacillati</taxon>
        <taxon>Actinomycetota</taxon>
        <taxon>Actinomycetes</taxon>
        <taxon>Kitasatosporales</taxon>
        <taxon>Streptomycetaceae</taxon>
        <taxon>Streptomyces</taxon>
    </lineage>
</organism>
<dbReference type="Proteomes" id="UP000606194">
    <property type="component" value="Unassembled WGS sequence"/>
</dbReference>
<evidence type="ECO:0000259" key="1">
    <source>
        <dbReference type="Pfam" id="PF00144"/>
    </source>
</evidence>
<dbReference type="PANTHER" id="PTHR46825:SF7">
    <property type="entry name" value="D-ALANYL-D-ALANINE CARBOXYPEPTIDASE"/>
    <property type="match status" value="1"/>
</dbReference>
<dbReference type="InterPro" id="IPR012338">
    <property type="entry name" value="Beta-lactam/transpept-like"/>
</dbReference>
<name>A0A918FQ21_9ACTN</name>
<proteinExistence type="predicted"/>
<dbReference type="GO" id="GO:0016787">
    <property type="term" value="F:hydrolase activity"/>
    <property type="evidence" value="ECO:0007669"/>
    <property type="project" value="UniProtKB-KW"/>
</dbReference>
<gene>
    <name evidence="2" type="ORF">GCM10010269_00580</name>
</gene>
<keyword evidence="2" id="KW-0378">Hydrolase</keyword>
<dbReference type="InterPro" id="IPR001466">
    <property type="entry name" value="Beta-lactam-related"/>
</dbReference>
<sequence>MQLAKLSQQAADAGSLGVIVRVDGGRGPAVEIARQAAWTKADHILKANDQFRMASNTKTLTATLILQLVAERKVGLADPVENWLPGVVPGGEAITIKMLLNHTSGLNDFLLHPDFLPSLLGLDRRRWTPEQLLALTTAQNPPGEQWSYSNANYQALGLVLEKATGQRLADLIEQRITRPLGMTHTYLATDAGWRAGHDHATGYEPDAEHLAPILPPGTPEGIGFAGPERNDHVNTTDMDVSSWTGAAGGMVSTAQDWDRFLTALMSGRLLPPAQMKQMRTTVAQDPADPKGDRYGLGLMEVRTPCGTVWGHTGGLPGYSSEIYTDGTGRRSVTVLNSTNFGVQLPAAATANKALVNAAACTMLGKPVPTTTTTTTTPTR</sequence>
<dbReference type="AlphaFoldDB" id="A0A918FQ21"/>
<dbReference type="Pfam" id="PF00144">
    <property type="entry name" value="Beta-lactamase"/>
    <property type="match status" value="1"/>
</dbReference>
<accession>A0A918FQ21</accession>
<keyword evidence="3" id="KW-1185">Reference proteome</keyword>
<dbReference type="EMBL" id="BMTL01000001">
    <property type="protein sequence ID" value="GGR65910.1"/>
    <property type="molecule type" value="Genomic_DNA"/>
</dbReference>
<dbReference type="PANTHER" id="PTHR46825">
    <property type="entry name" value="D-ALANYL-D-ALANINE-CARBOXYPEPTIDASE/ENDOPEPTIDASE AMPH"/>
    <property type="match status" value="1"/>
</dbReference>
<protein>
    <submittedName>
        <fullName evidence="2">Serine hydrolase</fullName>
    </submittedName>
</protein>
<dbReference type="InterPro" id="IPR050491">
    <property type="entry name" value="AmpC-like"/>
</dbReference>
<dbReference type="SUPFAM" id="SSF56601">
    <property type="entry name" value="beta-lactamase/transpeptidase-like"/>
    <property type="match status" value="1"/>
</dbReference>
<feature type="domain" description="Beta-lactamase-related" evidence="1">
    <location>
        <begin position="44"/>
        <end position="355"/>
    </location>
</feature>
<reference evidence="2" key="1">
    <citation type="journal article" date="2014" name="Int. J. Syst. Evol. Microbiol.">
        <title>Complete genome sequence of Corynebacterium casei LMG S-19264T (=DSM 44701T), isolated from a smear-ripened cheese.</title>
        <authorList>
            <consortium name="US DOE Joint Genome Institute (JGI-PGF)"/>
            <person name="Walter F."/>
            <person name="Albersmeier A."/>
            <person name="Kalinowski J."/>
            <person name="Ruckert C."/>
        </authorList>
    </citation>
    <scope>NUCLEOTIDE SEQUENCE</scope>
    <source>
        <strain evidence="2">JCM 4386</strain>
    </source>
</reference>
<evidence type="ECO:0000313" key="2">
    <source>
        <dbReference type="EMBL" id="GGR65910.1"/>
    </source>
</evidence>
<comment type="caution">
    <text evidence="2">The sequence shown here is derived from an EMBL/GenBank/DDBJ whole genome shotgun (WGS) entry which is preliminary data.</text>
</comment>